<feature type="region of interest" description="Disordered" evidence="1">
    <location>
        <begin position="96"/>
        <end position="115"/>
    </location>
</feature>
<dbReference type="AlphaFoldDB" id="A0A834R500"/>
<dbReference type="EMBL" id="WVUK01000063">
    <property type="protein sequence ID" value="KAF7489815.1"/>
    <property type="molecule type" value="Genomic_DNA"/>
</dbReference>
<sequence>MTIRMILIATSKLKSNVKELNDSENIIRIPVITSHQSEENGIEIDQTEGKKKPSTTQSFSNVSRAESGATMTGESVDPPSSIVPFQSSEARLICLSPSSSSASTSSSSPPSPEARRLNDYEFSEFKVSLSKCVNSARTFAARLDYLFD</sequence>
<protein>
    <submittedName>
        <fullName evidence="2 3">Uncharacterized protein</fullName>
    </submittedName>
</protein>
<reference evidence="2" key="2">
    <citation type="submission" date="2020-01" db="EMBL/GenBank/DDBJ databases">
        <authorList>
            <person name="Korhonen P.K.K."/>
            <person name="Guangxu M.G."/>
            <person name="Wang T.W."/>
            <person name="Stroehlein A.J.S."/>
            <person name="Young N.D."/>
            <person name="Ang C.-S.A."/>
            <person name="Fernando D.W.F."/>
            <person name="Lu H.L."/>
            <person name="Taylor S.T."/>
            <person name="Ehtesham M.E.M."/>
            <person name="Najaraj S.H.N."/>
            <person name="Harsha G.H.G."/>
            <person name="Madugundu A.M."/>
            <person name="Renuse S.R."/>
            <person name="Holt D.H."/>
            <person name="Pandey A.P."/>
            <person name="Papenfuss A.P."/>
            <person name="Gasser R.B.G."/>
            <person name="Fischer K.F."/>
        </authorList>
    </citation>
    <scope>NUCLEOTIDE SEQUENCE</scope>
    <source>
        <strain evidence="2">SSS_KF_BRIS2020</strain>
    </source>
</reference>
<feature type="region of interest" description="Disordered" evidence="1">
    <location>
        <begin position="38"/>
        <end position="83"/>
    </location>
</feature>
<evidence type="ECO:0000313" key="2">
    <source>
        <dbReference type="EMBL" id="KAF7489815.1"/>
    </source>
</evidence>
<evidence type="ECO:0000313" key="4">
    <source>
        <dbReference type="Proteomes" id="UP000070412"/>
    </source>
</evidence>
<proteinExistence type="predicted"/>
<evidence type="ECO:0000256" key="1">
    <source>
        <dbReference type="SAM" id="MobiDB-lite"/>
    </source>
</evidence>
<organism evidence="2">
    <name type="scientific">Sarcoptes scabiei</name>
    <name type="common">Itch mite</name>
    <name type="synonym">Acarus scabiei</name>
    <dbReference type="NCBI Taxonomy" id="52283"/>
    <lineage>
        <taxon>Eukaryota</taxon>
        <taxon>Metazoa</taxon>
        <taxon>Ecdysozoa</taxon>
        <taxon>Arthropoda</taxon>
        <taxon>Chelicerata</taxon>
        <taxon>Arachnida</taxon>
        <taxon>Acari</taxon>
        <taxon>Acariformes</taxon>
        <taxon>Sarcoptiformes</taxon>
        <taxon>Astigmata</taxon>
        <taxon>Psoroptidia</taxon>
        <taxon>Sarcoptoidea</taxon>
        <taxon>Sarcoptidae</taxon>
        <taxon>Sarcoptinae</taxon>
        <taxon>Sarcoptes</taxon>
    </lineage>
</organism>
<reference evidence="4" key="1">
    <citation type="journal article" date="2020" name="PLoS Negl. Trop. Dis.">
        <title>High-quality nuclear genome for Sarcoptes scabiei-A critical resource for a neglected parasite.</title>
        <authorList>
            <person name="Korhonen P.K."/>
            <person name="Gasser R.B."/>
            <person name="Ma G."/>
            <person name="Wang T."/>
            <person name="Stroehlein A.J."/>
            <person name="Young N.D."/>
            <person name="Ang C.S."/>
            <person name="Fernando D.D."/>
            <person name="Lu H.C."/>
            <person name="Taylor S."/>
            <person name="Reynolds S.L."/>
            <person name="Mofiz E."/>
            <person name="Najaraj S.H."/>
            <person name="Gowda H."/>
            <person name="Madugundu A."/>
            <person name="Renuse S."/>
            <person name="Holt D."/>
            <person name="Pandey A."/>
            <person name="Papenfuss A.T."/>
            <person name="Fischer K."/>
        </authorList>
    </citation>
    <scope>NUCLEOTIDE SEQUENCE [LARGE SCALE GENOMIC DNA]</scope>
</reference>
<evidence type="ECO:0000313" key="3">
    <source>
        <dbReference type="EnsemblMetazoa" id="KAF7489815.1"/>
    </source>
</evidence>
<feature type="compositionally biased region" description="Low complexity" evidence="1">
    <location>
        <begin position="96"/>
        <end position="108"/>
    </location>
</feature>
<name>A0A834R500_SARSC</name>
<keyword evidence="4" id="KW-1185">Reference proteome</keyword>
<accession>A0A834R500</accession>
<reference evidence="3" key="3">
    <citation type="submission" date="2022-06" db="UniProtKB">
        <authorList>
            <consortium name="EnsemblMetazoa"/>
        </authorList>
    </citation>
    <scope>IDENTIFICATION</scope>
</reference>
<feature type="compositionally biased region" description="Polar residues" evidence="1">
    <location>
        <begin position="54"/>
        <end position="73"/>
    </location>
</feature>
<dbReference type="EnsemblMetazoa" id="SSS_1196s_mrna">
    <property type="protein sequence ID" value="KAF7489815.1"/>
    <property type="gene ID" value="SSS_1196"/>
</dbReference>
<dbReference type="Proteomes" id="UP000070412">
    <property type="component" value="Unassembled WGS sequence"/>
</dbReference>
<gene>
    <name evidence="2" type="ORF">SSS_1196</name>
</gene>